<name>A0A832TM98_9CREN</name>
<dbReference type="AlphaFoldDB" id="A0A832TM98"/>
<accession>A0A832TM98</accession>
<protein>
    <submittedName>
        <fullName evidence="1">Uncharacterized protein</fullName>
    </submittedName>
</protein>
<sequence length="28" mass="3106">MGVVIRELKTLDLEKGSFFLLRLGTGVL</sequence>
<comment type="caution">
    <text evidence="1">The sequence shown here is derived from an EMBL/GenBank/DDBJ whole genome shotgun (WGS) entry which is preliminary data.</text>
</comment>
<evidence type="ECO:0000313" key="2">
    <source>
        <dbReference type="Proteomes" id="UP000646844"/>
    </source>
</evidence>
<evidence type="ECO:0000313" key="1">
    <source>
        <dbReference type="EMBL" id="HII75248.1"/>
    </source>
</evidence>
<dbReference type="EMBL" id="DUJO01000057">
    <property type="protein sequence ID" value="HII75248.1"/>
    <property type="molecule type" value="Genomic_DNA"/>
</dbReference>
<organism evidence="1 2">
    <name type="scientific">Sulfurisphaera tokodaii</name>
    <dbReference type="NCBI Taxonomy" id="111955"/>
    <lineage>
        <taxon>Archaea</taxon>
        <taxon>Thermoproteota</taxon>
        <taxon>Thermoprotei</taxon>
        <taxon>Sulfolobales</taxon>
        <taxon>Sulfolobaceae</taxon>
        <taxon>Sulfurisphaera</taxon>
    </lineage>
</organism>
<dbReference type="Proteomes" id="UP000646844">
    <property type="component" value="Unassembled WGS sequence"/>
</dbReference>
<gene>
    <name evidence="1" type="ORF">HA332_12995</name>
</gene>
<reference evidence="1" key="1">
    <citation type="journal article" date="2020" name="bioRxiv">
        <title>A rank-normalized archaeal taxonomy based on genome phylogeny resolves widespread incomplete and uneven classifications.</title>
        <authorList>
            <person name="Rinke C."/>
            <person name="Chuvochina M."/>
            <person name="Mussig A.J."/>
            <person name="Chaumeil P.-A."/>
            <person name="Waite D.W."/>
            <person name="Whitman W.B."/>
            <person name="Parks D.H."/>
            <person name="Hugenholtz P."/>
        </authorList>
    </citation>
    <scope>NUCLEOTIDE SEQUENCE</scope>
    <source>
        <strain evidence="1">UBA8838</strain>
    </source>
</reference>
<proteinExistence type="predicted"/>